<gene>
    <name evidence="1" type="ORF">MEDL_64492</name>
</gene>
<evidence type="ECO:0000313" key="1">
    <source>
        <dbReference type="EMBL" id="CAG2252942.1"/>
    </source>
</evidence>
<evidence type="ECO:0000313" key="2">
    <source>
        <dbReference type="Proteomes" id="UP000683360"/>
    </source>
</evidence>
<reference evidence="1" key="1">
    <citation type="submission" date="2021-03" db="EMBL/GenBank/DDBJ databases">
        <authorList>
            <person name="Bekaert M."/>
        </authorList>
    </citation>
    <scope>NUCLEOTIDE SEQUENCE</scope>
</reference>
<comment type="caution">
    <text evidence="1">The sequence shown here is derived from an EMBL/GenBank/DDBJ whole genome shotgun (WGS) entry which is preliminary data.</text>
</comment>
<dbReference type="AlphaFoldDB" id="A0A8S3VH92"/>
<name>A0A8S3VH92_MYTED</name>
<proteinExistence type="predicted"/>
<protein>
    <submittedName>
        <fullName evidence="1">Uncharacterized protein</fullName>
    </submittedName>
</protein>
<sequence>MIGQQRLKFLQNGACPQMLAVAVLIVDNNLPLMTVFTEWFAAVLVDNNLRLTVFTEWCCWTTTQTSNDSFYRMVLLTPSNNGAADALKCLAVAVLMKWTTNSSGQQLTTSNDSFYRMVLPDALKRLTVAVLIVDNNLPQMIAFYRMNGAADALKCLAVAVLIVDKQLTSNDKWCYRRSQTLDCSSSNSGQQLTSNDSFLQNGAADALKCLAVAVLIVDNNSSNDSFCRMNCCSGSQTFGCSSSMVDNNLLLMIVFTEDRIAAGSSQTFGCPASSNSGQQHL</sequence>
<organism evidence="1 2">
    <name type="scientific">Mytilus edulis</name>
    <name type="common">Blue mussel</name>
    <dbReference type="NCBI Taxonomy" id="6550"/>
    <lineage>
        <taxon>Eukaryota</taxon>
        <taxon>Metazoa</taxon>
        <taxon>Spiralia</taxon>
        <taxon>Lophotrochozoa</taxon>
        <taxon>Mollusca</taxon>
        <taxon>Bivalvia</taxon>
        <taxon>Autobranchia</taxon>
        <taxon>Pteriomorphia</taxon>
        <taxon>Mytilida</taxon>
        <taxon>Mytiloidea</taxon>
        <taxon>Mytilidae</taxon>
        <taxon>Mytilinae</taxon>
        <taxon>Mytilus</taxon>
    </lineage>
</organism>
<accession>A0A8S3VH92</accession>
<dbReference type="EMBL" id="CAJPWZ010003135">
    <property type="protein sequence ID" value="CAG2252942.1"/>
    <property type="molecule type" value="Genomic_DNA"/>
</dbReference>
<dbReference type="Proteomes" id="UP000683360">
    <property type="component" value="Unassembled WGS sequence"/>
</dbReference>
<keyword evidence="2" id="KW-1185">Reference proteome</keyword>